<evidence type="ECO:0000256" key="3">
    <source>
        <dbReference type="ARBA" id="ARBA00022618"/>
    </source>
</evidence>
<organism evidence="12 13">
    <name type="scientific">Alkaliphilus serpentinus</name>
    <dbReference type="NCBI Taxonomy" id="1482731"/>
    <lineage>
        <taxon>Bacteria</taxon>
        <taxon>Bacillati</taxon>
        <taxon>Bacillota</taxon>
        <taxon>Clostridia</taxon>
        <taxon>Peptostreptococcales</taxon>
        <taxon>Natronincolaceae</taxon>
        <taxon>Alkaliphilus</taxon>
    </lineage>
</organism>
<dbReference type="InterPro" id="IPR030393">
    <property type="entry name" value="G_ENGB_dom"/>
</dbReference>
<dbReference type="Proteomes" id="UP000465601">
    <property type="component" value="Unassembled WGS sequence"/>
</dbReference>
<dbReference type="InterPro" id="IPR019987">
    <property type="entry name" value="GTP-bd_ribosome_bio_YsxC"/>
</dbReference>
<dbReference type="PANTHER" id="PTHR11649:SF13">
    <property type="entry name" value="ENGB-TYPE G DOMAIN-CONTAINING PROTEIN"/>
    <property type="match status" value="1"/>
</dbReference>
<evidence type="ECO:0000256" key="10">
    <source>
        <dbReference type="HAMAP-Rule" id="MF_00321"/>
    </source>
</evidence>
<protein>
    <recommendedName>
        <fullName evidence="10">Probable GTP-binding protein EngB</fullName>
    </recommendedName>
</protein>
<dbReference type="Pfam" id="PF01926">
    <property type="entry name" value="MMR_HSR1"/>
    <property type="match status" value="1"/>
</dbReference>
<evidence type="ECO:0000313" key="13">
    <source>
        <dbReference type="Proteomes" id="UP000465601"/>
    </source>
</evidence>
<feature type="domain" description="EngB-type G" evidence="11">
    <location>
        <begin position="22"/>
        <end position="195"/>
    </location>
</feature>
<keyword evidence="13" id="KW-1185">Reference proteome</keyword>
<keyword evidence="7 10" id="KW-0342">GTP-binding</keyword>
<dbReference type="GO" id="GO:0005525">
    <property type="term" value="F:GTP binding"/>
    <property type="evidence" value="ECO:0007669"/>
    <property type="project" value="UniProtKB-UniRule"/>
</dbReference>
<dbReference type="OrthoDB" id="9804921at2"/>
<dbReference type="PROSITE" id="PS51706">
    <property type="entry name" value="G_ENGB"/>
    <property type="match status" value="1"/>
</dbReference>
<dbReference type="FunFam" id="3.40.50.300:FF:000098">
    <property type="entry name" value="Probable GTP-binding protein EngB"/>
    <property type="match status" value="1"/>
</dbReference>
<gene>
    <name evidence="10" type="primary">engB</name>
    <name evidence="12" type="ORF">F8153_08290</name>
</gene>
<keyword evidence="8 10" id="KW-0717">Septation</keyword>
<proteinExistence type="inferred from homology"/>
<reference evidence="12 13" key="1">
    <citation type="submission" date="2019-10" db="EMBL/GenBank/DDBJ databases">
        <title>Alkaliphilus serpentinus sp. nov. and Alkaliphilus pronyensis sp. nov., two novel anaerobic alkaliphilic species isolated from the serpentinized-hosted hydrothermal field of the Prony Bay (New Caledonia).</title>
        <authorList>
            <person name="Postec A."/>
        </authorList>
    </citation>
    <scope>NUCLEOTIDE SEQUENCE [LARGE SCALE GENOMIC DNA]</scope>
    <source>
        <strain evidence="12 13">LacT</strain>
    </source>
</reference>
<dbReference type="NCBIfam" id="TIGR03598">
    <property type="entry name" value="GTPase_YsxC"/>
    <property type="match status" value="1"/>
</dbReference>
<accession>A0A833HNW0</accession>
<dbReference type="GO" id="GO:0046872">
    <property type="term" value="F:metal ion binding"/>
    <property type="evidence" value="ECO:0007669"/>
    <property type="project" value="UniProtKB-KW"/>
</dbReference>
<keyword evidence="6" id="KW-0460">Magnesium</keyword>
<comment type="caution">
    <text evidence="12">The sequence shown here is derived from an EMBL/GenBank/DDBJ whole genome shotgun (WGS) entry which is preliminary data.</text>
</comment>
<evidence type="ECO:0000256" key="9">
    <source>
        <dbReference type="ARBA" id="ARBA00023306"/>
    </source>
</evidence>
<dbReference type="InterPro" id="IPR005225">
    <property type="entry name" value="Small_GTP-bd"/>
</dbReference>
<dbReference type="InterPro" id="IPR027417">
    <property type="entry name" value="P-loop_NTPase"/>
</dbReference>
<keyword evidence="5 10" id="KW-0547">Nucleotide-binding</keyword>
<comment type="function">
    <text evidence="10">Necessary for normal cell division and for the maintenance of normal septation.</text>
</comment>
<evidence type="ECO:0000256" key="8">
    <source>
        <dbReference type="ARBA" id="ARBA00023210"/>
    </source>
</evidence>
<comment type="cofactor">
    <cofactor evidence="1">
        <name>Mg(2+)</name>
        <dbReference type="ChEBI" id="CHEBI:18420"/>
    </cofactor>
</comment>
<dbReference type="NCBIfam" id="TIGR00231">
    <property type="entry name" value="small_GTP"/>
    <property type="match status" value="1"/>
</dbReference>
<dbReference type="GO" id="GO:0005829">
    <property type="term" value="C:cytosol"/>
    <property type="evidence" value="ECO:0007669"/>
    <property type="project" value="TreeGrafter"/>
</dbReference>
<evidence type="ECO:0000256" key="1">
    <source>
        <dbReference type="ARBA" id="ARBA00001946"/>
    </source>
</evidence>
<evidence type="ECO:0000256" key="5">
    <source>
        <dbReference type="ARBA" id="ARBA00022741"/>
    </source>
</evidence>
<dbReference type="InterPro" id="IPR006073">
    <property type="entry name" value="GTP-bd"/>
</dbReference>
<dbReference type="GO" id="GO:0000917">
    <property type="term" value="P:division septum assembly"/>
    <property type="evidence" value="ECO:0007669"/>
    <property type="project" value="UniProtKB-KW"/>
</dbReference>
<dbReference type="SUPFAM" id="SSF52540">
    <property type="entry name" value="P-loop containing nucleoside triphosphate hydrolases"/>
    <property type="match status" value="1"/>
</dbReference>
<dbReference type="Gene3D" id="3.40.50.300">
    <property type="entry name" value="P-loop containing nucleotide triphosphate hydrolases"/>
    <property type="match status" value="1"/>
</dbReference>
<keyword evidence="3 10" id="KW-0132">Cell division</keyword>
<sequence length="208" mass="23576">MKIKTADIVISAVSQKQYPEGMMPEVAMVGRSNVGKSSTINTILNRKKLARISSSPGKTRTINFYIINNEFHLVDLPGYGYAKVSRDERAAWGKFIETYLTSRKNLVEVLLLVDIRHEPNNDDVLMYNWIKQYGFGTIVVATKSDKIPRSQLQKHINLIRGTLKMDAEDKVIPISSLKKQGIENLWGALEELFIAKELPITIEEDSPR</sequence>
<evidence type="ECO:0000256" key="4">
    <source>
        <dbReference type="ARBA" id="ARBA00022723"/>
    </source>
</evidence>
<dbReference type="CDD" id="cd01876">
    <property type="entry name" value="YihA_EngB"/>
    <property type="match status" value="1"/>
</dbReference>
<comment type="similarity">
    <text evidence="2 10">Belongs to the TRAFAC class TrmE-Era-EngA-EngB-Septin-like GTPase superfamily. EngB GTPase family.</text>
</comment>
<evidence type="ECO:0000256" key="7">
    <source>
        <dbReference type="ARBA" id="ARBA00023134"/>
    </source>
</evidence>
<evidence type="ECO:0000256" key="2">
    <source>
        <dbReference type="ARBA" id="ARBA00009638"/>
    </source>
</evidence>
<keyword evidence="9 10" id="KW-0131">Cell cycle</keyword>
<keyword evidence="4" id="KW-0479">Metal-binding</keyword>
<dbReference type="HAMAP" id="MF_00321">
    <property type="entry name" value="GTPase_EngB"/>
    <property type="match status" value="1"/>
</dbReference>
<evidence type="ECO:0000313" key="12">
    <source>
        <dbReference type="EMBL" id="KAB3530078.1"/>
    </source>
</evidence>
<name>A0A833HNW0_9FIRM</name>
<dbReference type="EMBL" id="WBZB01000024">
    <property type="protein sequence ID" value="KAB3530078.1"/>
    <property type="molecule type" value="Genomic_DNA"/>
</dbReference>
<evidence type="ECO:0000256" key="6">
    <source>
        <dbReference type="ARBA" id="ARBA00022842"/>
    </source>
</evidence>
<dbReference type="RefSeq" id="WP_151865885.1">
    <property type="nucleotide sequence ID" value="NZ_WBZB01000024.1"/>
</dbReference>
<evidence type="ECO:0000259" key="11">
    <source>
        <dbReference type="PROSITE" id="PS51706"/>
    </source>
</evidence>
<dbReference type="AlphaFoldDB" id="A0A833HNW0"/>
<dbReference type="PANTHER" id="PTHR11649">
    <property type="entry name" value="MSS1/TRME-RELATED GTP-BINDING PROTEIN"/>
    <property type="match status" value="1"/>
</dbReference>